<dbReference type="Pfam" id="PF00289">
    <property type="entry name" value="Biotin_carb_N"/>
    <property type="match status" value="1"/>
</dbReference>
<dbReference type="GO" id="GO:0046872">
    <property type="term" value="F:metal ion binding"/>
    <property type="evidence" value="ECO:0007669"/>
    <property type="project" value="InterPro"/>
</dbReference>
<dbReference type="SMART" id="SM00878">
    <property type="entry name" value="Biotin_carb_C"/>
    <property type="match status" value="1"/>
</dbReference>
<dbReference type="PROSITE" id="PS50979">
    <property type="entry name" value="BC"/>
    <property type="match status" value="1"/>
</dbReference>
<feature type="domain" description="Lipoyl-binding" evidence="8">
    <location>
        <begin position="560"/>
        <end position="635"/>
    </location>
</feature>
<name>A0A2A4ZAV7_9PROT</name>
<reference key="1">
    <citation type="submission" date="2017-08" db="EMBL/GenBank/DDBJ databases">
        <title>A dynamic microbial community with high functional redundancy inhabits the cold, oxic subseafloor aquifer.</title>
        <authorList>
            <person name="Tully B.J."/>
            <person name="Wheat C.G."/>
            <person name="Glazer B.T."/>
            <person name="Huber J.A."/>
        </authorList>
    </citation>
    <scope>NUCLEOTIDE SEQUENCE [LARGE SCALE GENOMIC DNA]</scope>
</reference>
<feature type="domain" description="Biotin carboxylation" evidence="10">
    <location>
        <begin position="1"/>
        <end position="451"/>
    </location>
</feature>
<dbReference type="InterPro" id="IPR000089">
    <property type="entry name" value="Biotin_lipoyl"/>
</dbReference>
<dbReference type="InterPro" id="IPR005481">
    <property type="entry name" value="BC-like_N"/>
</dbReference>
<reference evidence="11" key="2">
    <citation type="journal article" date="2018" name="ISME J.">
        <title>A dynamic microbial community with high functional redundancy inhabits the cold, oxic subseafloor aquifer.</title>
        <authorList>
            <person name="Tully B.J."/>
            <person name="Wheat C.G."/>
            <person name="Glazer B.T."/>
            <person name="Huber J.A."/>
        </authorList>
    </citation>
    <scope>NUCLEOTIDE SEQUENCE</scope>
    <source>
        <strain evidence="11">NORP83</strain>
    </source>
</reference>
<dbReference type="InterPro" id="IPR005479">
    <property type="entry name" value="CPAse_ATP-bd"/>
</dbReference>
<evidence type="ECO:0000256" key="1">
    <source>
        <dbReference type="ARBA" id="ARBA00001953"/>
    </source>
</evidence>
<dbReference type="EMBL" id="NVUS01000001">
    <property type="protein sequence ID" value="PCJ03688.1"/>
    <property type="molecule type" value="Genomic_DNA"/>
</dbReference>
<dbReference type="FunFam" id="3.30.1490.20:FF:000003">
    <property type="entry name" value="acetyl-CoA carboxylase isoform X1"/>
    <property type="match status" value="1"/>
</dbReference>
<dbReference type="NCBIfam" id="NF006367">
    <property type="entry name" value="PRK08591.1"/>
    <property type="match status" value="1"/>
</dbReference>
<proteinExistence type="predicted"/>
<evidence type="ECO:0000256" key="2">
    <source>
        <dbReference type="ARBA" id="ARBA00022598"/>
    </source>
</evidence>
<comment type="cofactor">
    <cofactor evidence="1">
        <name>biotin</name>
        <dbReference type="ChEBI" id="CHEBI:57586"/>
    </cofactor>
</comment>
<dbReference type="GO" id="GO:0016874">
    <property type="term" value="F:ligase activity"/>
    <property type="evidence" value="ECO:0007669"/>
    <property type="project" value="UniProtKB-KW"/>
</dbReference>
<dbReference type="Pfam" id="PF02785">
    <property type="entry name" value="Biotin_carb_C"/>
    <property type="match status" value="1"/>
</dbReference>
<protein>
    <recommendedName>
        <fullName evidence="12">3-methylcrotonyl-CoA carboxylase</fullName>
    </recommendedName>
</protein>
<dbReference type="InterPro" id="IPR011764">
    <property type="entry name" value="Biotin_carboxylation_dom"/>
</dbReference>
<feature type="domain" description="ATP-grasp" evidence="9">
    <location>
        <begin position="120"/>
        <end position="322"/>
    </location>
</feature>
<dbReference type="FunFam" id="3.30.470.20:FF:000028">
    <property type="entry name" value="Methylcrotonoyl-CoA carboxylase subunit alpha, mitochondrial"/>
    <property type="match status" value="1"/>
</dbReference>
<keyword evidence="4 7" id="KW-0067">ATP-binding</keyword>
<evidence type="ECO:0000259" key="9">
    <source>
        <dbReference type="PROSITE" id="PS50975"/>
    </source>
</evidence>
<dbReference type="PROSITE" id="PS00867">
    <property type="entry name" value="CPSASE_2"/>
    <property type="match status" value="1"/>
</dbReference>
<dbReference type="PROSITE" id="PS00188">
    <property type="entry name" value="BIOTIN"/>
    <property type="match status" value="1"/>
</dbReference>
<dbReference type="PANTHER" id="PTHR18866:SF33">
    <property type="entry name" value="METHYLCROTONOYL-COA CARBOXYLASE SUBUNIT ALPHA, MITOCHONDRIAL-RELATED"/>
    <property type="match status" value="1"/>
</dbReference>
<dbReference type="SUPFAM" id="SSF51246">
    <property type="entry name" value="Rudiment single hybrid motif"/>
    <property type="match status" value="1"/>
</dbReference>
<dbReference type="InterPro" id="IPR005482">
    <property type="entry name" value="Biotin_COase_C"/>
</dbReference>
<dbReference type="Gene3D" id="2.40.50.100">
    <property type="match status" value="1"/>
</dbReference>
<dbReference type="AlphaFoldDB" id="A0A2A4ZAV7"/>
<evidence type="ECO:0000256" key="3">
    <source>
        <dbReference type="ARBA" id="ARBA00022741"/>
    </source>
</evidence>
<evidence type="ECO:0000256" key="4">
    <source>
        <dbReference type="ARBA" id="ARBA00022840"/>
    </source>
</evidence>
<keyword evidence="3 7" id="KW-0547">Nucleotide-binding</keyword>
<gene>
    <name evidence="11" type="ORF">COB13_00145</name>
</gene>
<dbReference type="PROSITE" id="PS50968">
    <property type="entry name" value="BIOTINYL_LIPOYL"/>
    <property type="match status" value="1"/>
</dbReference>
<dbReference type="PANTHER" id="PTHR18866">
    <property type="entry name" value="CARBOXYLASE:PYRUVATE/ACETYL-COA/PROPIONYL-COA CARBOXYLASE"/>
    <property type="match status" value="1"/>
</dbReference>
<dbReference type="CDD" id="cd06850">
    <property type="entry name" value="biotinyl_domain"/>
    <property type="match status" value="1"/>
</dbReference>
<organism evidence="11">
    <name type="scientific">OCS116 cluster bacterium</name>
    <dbReference type="NCBI Taxonomy" id="2030921"/>
    <lineage>
        <taxon>Bacteria</taxon>
        <taxon>Pseudomonadati</taxon>
        <taxon>Pseudomonadota</taxon>
        <taxon>Alphaproteobacteria</taxon>
        <taxon>OCS116 cluster</taxon>
    </lineage>
</organism>
<accession>A0A2A4ZAV7</accession>
<dbReference type="PROSITE" id="PS50975">
    <property type="entry name" value="ATP_GRASP"/>
    <property type="match status" value="1"/>
</dbReference>
<keyword evidence="6" id="KW-0092">Biotin</keyword>
<keyword evidence="2" id="KW-0436">Ligase</keyword>
<evidence type="ECO:0000256" key="6">
    <source>
        <dbReference type="ARBA" id="ARBA00023267"/>
    </source>
</evidence>
<dbReference type="SUPFAM" id="SSF51230">
    <property type="entry name" value="Single hybrid motif"/>
    <property type="match status" value="1"/>
</dbReference>
<dbReference type="SUPFAM" id="SSF52440">
    <property type="entry name" value="PreATP-grasp domain"/>
    <property type="match status" value="1"/>
</dbReference>
<dbReference type="GO" id="GO:0005524">
    <property type="term" value="F:ATP binding"/>
    <property type="evidence" value="ECO:0007669"/>
    <property type="project" value="UniProtKB-UniRule"/>
</dbReference>
<evidence type="ECO:0000256" key="7">
    <source>
        <dbReference type="PROSITE-ProRule" id="PRU00409"/>
    </source>
</evidence>
<sequence length="635" mass="68535">MINSILIANRGEIACRVIKTAKQMGVRTIAIYSEVDANALHVKMADEAYLIGAAPVNESYLKADDIIALALKVGAQAIHPGYGFLSENAEFSQKCADAGVKFIGPSAHAINSMGLKDAAKLLMQDANVPIVPGYIGDNQAEAHLAEQADKIGYPVMIKAVAGGGGKGMRRVDEKGNFLDALNAAKREAKTAFGNDIVLIEKFILCPRHIEIQVFGDQHGEAVYLFERDCSLQRRHQKVVEEAPAPGMTLEVRKAMGEAAVRAAKAVNYEGAGTVEFIVDGSGGLKTDGFWFMEMNTRLQVEHPVTEAITGQDLVEWQIRVASGEPLPKSQAELSIDGHAVEVRVYAEDAEHDFLPSIGEIFAFSVPKSSDIRIDTGIEAGDEISPYYDPMIAKIICHAPTRKQALANLAKALRATVIAGVKINISFLRDLLEDAEFIAEDFDTGFIERFFEKPKDEENIAPISAMAAVMLIEKSLSASTDQAWDRADAFDMALGINGRTSIMDVMINNISHQGEYIMDAKGVHPAVVSETALTVINGKAHDYIVDQGKSYQIDARIYDDSGQSEAGGQVTSPMPGCLFRLNVALGDEVGEGDVLAIVEAMKMEHNLVAEISGTITNLSVSVGEQVVEGQLILSIE</sequence>
<evidence type="ECO:0000256" key="5">
    <source>
        <dbReference type="ARBA" id="ARBA00022946"/>
    </source>
</evidence>
<dbReference type="FunFam" id="3.40.50.20:FF:000010">
    <property type="entry name" value="Propionyl-CoA carboxylase subunit alpha"/>
    <property type="match status" value="1"/>
</dbReference>
<keyword evidence="5" id="KW-0809">Transit peptide</keyword>
<dbReference type="InterPro" id="IPR011761">
    <property type="entry name" value="ATP-grasp"/>
</dbReference>
<dbReference type="InterPro" id="IPR011054">
    <property type="entry name" value="Rudment_hybrid_motif"/>
</dbReference>
<dbReference type="SUPFAM" id="SSF56059">
    <property type="entry name" value="Glutathione synthetase ATP-binding domain-like"/>
    <property type="match status" value="1"/>
</dbReference>
<evidence type="ECO:0000313" key="11">
    <source>
        <dbReference type="EMBL" id="PCJ03688.1"/>
    </source>
</evidence>
<dbReference type="Pfam" id="PF00364">
    <property type="entry name" value="Biotin_lipoyl"/>
    <property type="match status" value="1"/>
</dbReference>
<evidence type="ECO:0000259" key="10">
    <source>
        <dbReference type="PROSITE" id="PS50979"/>
    </source>
</evidence>
<dbReference type="InterPro" id="IPR011053">
    <property type="entry name" value="Single_hybrid_motif"/>
</dbReference>
<dbReference type="InterPro" id="IPR050856">
    <property type="entry name" value="Biotin_carboxylase_complex"/>
</dbReference>
<dbReference type="InterPro" id="IPR001882">
    <property type="entry name" value="Biotin_BS"/>
</dbReference>
<dbReference type="Gene3D" id="3.30.470.20">
    <property type="entry name" value="ATP-grasp fold, B domain"/>
    <property type="match status" value="1"/>
</dbReference>
<dbReference type="Pfam" id="PF02786">
    <property type="entry name" value="CPSase_L_D2"/>
    <property type="match status" value="1"/>
</dbReference>
<evidence type="ECO:0000259" key="8">
    <source>
        <dbReference type="PROSITE" id="PS50968"/>
    </source>
</evidence>
<dbReference type="InterPro" id="IPR016185">
    <property type="entry name" value="PreATP-grasp_dom_sf"/>
</dbReference>
<comment type="caution">
    <text evidence="11">The sequence shown here is derived from an EMBL/GenBank/DDBJ whole genome shotgun (WGS) entry which is preliminary data.</text>
</comment>
<evidence type="ECO:0008006" key="12">
    <source>
        <dbReference type="Google" id="ProtNLM"/>
    </source>
</evidence>
<dbReference type="FunFam" id="2.40.50.100:FF:000003">
    <property type="entry name" value="Acetyl-CoA carboxylase biotin carboxyl carrier protein"/>
    <property type="match status" value="1"/>
</dbReference>